<evidence type="ECO:0000256" key="2">
    <source>
        <dbReference type="ARBA" id="ARBA00022964"/>
    </source>
</evidence>
<dbReference type="Proteomes" id="UP000838412">
    <property type="component" value="Chromosome 18"/>
</dbReference>
<dbReference type="CDD" id="cd00030">
    <property type="entry name" value="C2"/>
    <property type="match status" value="1"/>
</dbReference>
<keyword evidence="2" id="KW-0223">Dioxygenase</keyword>
<dbReference type="OrthoDB" id="10206854at2759"/>
<dbReference type="Gene3D" id="1.20.245.10">
    <property type="entry name" value="Lipoxygenase-1, Domain 5"/>
    <property type="match status" value="1"/>
</dbReference>
<dbReference type="GO" id="GO:0046872">
    <property type="term" value="F:metal ion binding"/>
    <property type="evidence" value="ECO:0007669"/>
    <property type="project" value="UniProtKB-KW"/>
</dbReference>
<dbReference type="InterPro" id="IPR036226">
    <property type="entry name" value="LipOase_C_sf"/>
</dbReference>
<dbReference type="PRINTS" id="PR00087">
    <property type="entry name" value="LIPOXYGENASE"/>
</dbReference>
<protein>
    <submittedName>
        <fullName evidence="6">ALOX5 protein</fullName>
    </submittedName>
</protein>
<evidence type="ECO:0000256" key="1">
    <source>
        <dbReference type="ARBA" id="ARBA00022723"/>
    </source>
</evidence>
<evidence type="ECO:0000313" key="6">
    <source>
        <dbReference type="EMBL" id="CAH1250201.1"/>
    </source>
</evidence>
<dbReference type="EMBL" id="OV696703">
    <property type="protein sequence ID" value="CAH1250201.1"/>
    <property type="molecule type" value="Genomic_DNA"/>
</dbReference>
<dbReference type="Gene3D" id="3.10.450.60">
    <property type="match status" value="1"/>
</dbReference>
<dbReference type="PANTHER" id="PTHR11771">
    <property type="entry name" value="LIPOXYGENASE"/>
    <property type="match status" value="1"/>
</dbReference>
<dbReference type="GO" id="GO:0016702">
    <property type="term" value="F:oxidoreductase activity, acting on single donors with incorporation of molecular oxygen, incorporation of two atoms of oxygen"/>
    <property type="evidence" value="ECO:0007669"/>
    <property type="project" value="InterPro"/>
</dbReference>
<dbReference type="Pfam" id="PF00168">
    <property type="entry name" value="C2"/>
    <property type="match status" value="1"/>
</dbReference>
<dbReference type="InterPro" id="IPR035892">
    <property type="entry name" value="C2_domain_sf"/>
</dbReference>
<dbReference type="SUPFAM" id="SSF48484">
    <property type="entry name" value="Lipoxigenase"/>
    <property type="match status" value="1"/>
</dbReference>
<proteinExistence type="predicted"/>
<name>A0A8J9Z980_BRALA</name>
<dbReference type="InterPro" id="IPR000907">
    <property type="entry name" value="LipOase"/>
</dbReference>
<organism evidence="6 7">
    <name type="scientific">Branchiostoma lanceolatum</name>
    <name type="common">Common lancelet</name>
    <name type="synonym">Amphioxus lanceolatum</name>
    <dbReference type="NCBI Taxonomy" id="7740"/>
    <lineage>
        <taxon>Eukaryota</taxon>
        <taxon>Metazoa</taxon>
        <taxon>Chordata</taxon>
        <taxon>Cephalochordata</taxon>
        <taxon>Leptocardii</taxon>
        <taxon>Amphioxiformes</taxon>
        <taxon>Branchiostomatidae</taxon>
        <taxon>Branchiostoma</taxon>
    </lineage>
</organism>
<dbReference type="SUPFAM" id="SSF49562">
    <property type="entry name" value="C2 domain (Calcium/lipid-binding domain, CaLB)"/>
    <property type="match status" value="1"/>
</dbReference>
<reference evidence="6" key="1">
    <citation type="submission" date="2022-01" db="EMBL/GenBank/DDBJ databases">
        <authorList>
            <person name="Braso-Vives M."/>
        </authorList>
    </citation>
    <scope>NUCLEOTIDE SEQUENCE</scope>
</reference>
<dbReference type="Gene3D" id="2.60.40.150">
    <property type="entry name" value="C2 domain"/>
    <property type="match status" value="1"/>
</dbReference>
<dbReference type="AlphaFoldDB" id="A0A8J9Z980"/>
<dbReference type="Gene3D" id="3.30.530.20">
    <property type="match status" value="1"/>
</dbReference>
<evidence type="ECO:0000313" key="7">
    <source>
        <dbReference type="Proteomes" id="UP000838412"/>
    </source>
</evidence>
<dbReference type="InterPro" id="IPR013819">
    <property type="entry name" value="LipOase_C"/>
</dbReference>
<evidence type="ECO:0000259" key="4">
    <source>
        <dbReference type="PROSITE" id="PS50004"/>
    </source>
</evidence>
<keyword evidence="7" id="KW-1185">Reference proteome</keyword>
<dbReference type="PROSITE" id="PS50004">
    <property type="entry name" value="C2"/>
    <property type="match status" value="1"/>
</dbReference>
<feature type="domain" description="C2" evidence="4">
    <location>
        <begin position="148"/>
        <end position="268"/>
    </location>
</feature>
<accession>A0A8J9Z980</accession>
<feature type="domain" description="Lipoxygenase" evidence="5">
    <location>
        <begin position="422"/>
        <end position="864"/>
    </location>
</feature>
<dbReference type="PROSITE" id="PS51393">
    <property type="entry name" value="LIPOXYGENASE_3"/>
    <property type="match status" value="1"/>
</dbReference>
<sequence length="864" mass="98164">MKRSPEWNDMYALGIRKASTSQPPVEKLRDPSKTCGRLFGHLDRVLERLKFWKIFDNIEIEAPGNDVQGCIRVMATPKRKVRERLEWRDDDNHMEAIGKKETKVKFALYDVYETVAMTTVGKKETEVKFEATFDLSTSLGLSAVQKSQKGVYMSCINGLQQLFPSEVGTLEVVVGSASDLARRNKSLFTANPYVVLAVNDSRPVTTKICRHSPNPDWDERLTVPITSRTKCMVFTIMDRKNVGQDGVMGTAMVSLDELTSNKENQLSLDVQGGGTLNVRLYPKMHDKPREAVEQDDKLVKEIAVPFLAPVFKAELDAIKDEFINLVTAFMGSGQKYELRRPARIQSHPDVPMEELPAECVPLPAAELFSPAKFGVHIEKIMDFVESQAGLNVRLMEGQGTWNPWQAQLGRYMPVNERLIKEWHTDEEFCRQYLQGTNPMVLTACRDKSRIPAEMLELKGQGKTTLQLMEENRLFMVDYAPMLAAPKKPGKCFYAPILLLYKEMLPDGDSRLNILGIQLTRDKIKNEVYSPETAKTHPNKYLFAKMHVMVADSNIHELLYHLGYTHFTMEPIAVSLHANLPPDHPIHRLLLPHFKDTIGINHLGRHTLVSRVFPLVEPLFAVSIIGTYTILINEYRKYNFMDMAFPAEMKRRGFDESGSDGLQGYFYRDDGFQLWNIYKTYVTGFVDKTYASDQTVTADQALQRFCQMVEGPGQLHGFPREISTKRLLIDCLTNIIFTVSAQHSALNLPQYDYYSLVPNRPFNLSQWMTDGANDMLESTILDALPPPSMTALVILLAYLLNIKTETPLVELSALQDLYPDVHDQFMKQIYCLSEEIKARNDQLETEGKVPYAYLDPNNVAISIDA</sequence>
<evidence type="ECO:0000256" key="3">
    <source>
        <dbReference type="ARBA" id="ARBA00023002"/>
    </source>
</evidence>
<dbReference type="SMART" id="SM00239">
    <property type="entry name" value="C2"/>
    <property type="match status" value="1"/>
</dbReference>
<evidence type="ECO:0000259" key="5">
    <source>
        <dbReference type="PROSITE" id="PS51393"/>
    </source>
</evidence>
<dbReference type="InterPro" id="IPR023393">
    <property type="entry name" value="START-like_dom_sf"/>
</dbReference>
<dbReference type="GO" id="GO:0034440">
    <property type="term" value="P:lipid oxidation"/>
    <property type="evidence" value="ECO:0007669"/>
    <property type="project" value="InterPro"/>
</dbReference>
<dbReference type="InterPro" id="IPR000008">
    <property type="entry name" value="C2_dom"/>
</dbReference>
<keyword evidence="3" id="KW-0560">Oxidoreductase</keyword>
<gene>
    <name evidence="6" type="primary">ALOX5</name>
    <name evidence="6" type="ORF">BLAG_LOCUS11044</name>
</gene>
<keyword evidence="1" id="KW-0479">Metal-binding</keyword>
<dbReference type="Pfam" id="PF00305">
    <property type="entry name" value="Lipoxygenase"/>
    <property type="match status" value="1"/>
</dbReference>